<feature type="compositionally biased region" description="Low complexity" evidence="1">
    <location>
        <begin position="476"/>
        <end position="487"/>
    </location>
</feature>
<organism evidence="2 3">
    <name type="scientific">Clonostachys solani</name>
    <dbReference type="NCBI Taxonomy" id="160281"/>
    <lineage>
        <taxon>Eukaryota</taxon>
        <taxon>Fungi</taxon>
        <taxon>Dikarya</taxon>
        <taxon>Ascomycota</taxon>
        <taxon>Pezizomycotina</taxon>
        <taxon>Sordariomycetes</taxon>
        <taxon>Hypocreomycetidae</taxon>
        <taxon>Hypocreales</taxon>
        <taxon>Bionectriaceae</taxon>
        <taxon>Clonostachys</taxon>
    </lineage>
</organism>
<comment type="caution">
    <text evidence="2">The sequence shown here is derived from an EMBL/GenBank/DDBJ whole genome shotgun (WGS) entry which is preliminary data.</text>
</comment>
<feature type="compositionally biased region" description="Polar residues" evidence="1">
    <location>
        <begin position="465"/>
        <end position="475"/>
    </location>
</feature>
<feature type="compositionally biased region" description="Polar residues" evidence="1">
    <location>
        <begin position="578"/>
        <end position="591"/>
    </location>
</feature>
<feature type="region of interest" description="Disordered" evidence="1">
    <location>
        <begin position="1"/>
        <end position="52"/>
    </location>
</feature>
<sequence length="681" mass="74441">MRKPWKTSPTSNRAGEGPRSPLRLKTDSKTIRGRISGPIPIPTPTDSALPTRQSILPMEPPIISPMVFNSQTFEADTRNAPDPPTSGNLNTTQIFSPGVSHTRSRSSPIAPARRHIPERKDPQPSNNRNSTFSTDTGESKGRPQRKKSTLRGALGKIFSRRKKTSSQTSLRLDGNSIRPVQGRLTSHHRSTTFDVSVLSNYDDYGAKRSASVPPGDYGRALRSHSIGPEDVLAIESARVSAQADRESQKRRYEHSSVHSFRELTTREGEPAGLAPRPVTVYGGSSVHETFPFHDGASTIGRAITSDQTGLKRRSRSLSAIGDAVMEGGDLQRTRSTEIRYWRQSHDTSYKPPMSPPDAIQTEIDSGLYVGSPEQPQSPVSPLQSFTFGDVGPAHLPPEMKSPYGPNLDSKLGNLEKRTKRLEKAMSELSHAVPDFRFRLDPSNGPPVSYKPANSNGPMNWGPTWFDNNTKVSSRPSTGRSGASSKSSLDLGPAYYGSNRRLIPQPALGIANRPLSTTTIRGVASLPSISQEYARPLTTEHYITLMALLETERSARQALEAQVKTMGYQISVMAKSLSNDFPASKPSISEQSAFDYDDEEEEELHRGANNPMEETLVPQDSGLASTSPDEDEISPTFVTPLEEANDEGLVMRAKTDRTLSLSRITMSQPGPGPRPGLMQSPI</sequence>
<dbReference type="EMBL" id="CABFOC020000035">
    <property type="protein sequence ID" value="CAH0049425.1"/>
    <property type="molecule type" value="Genomic_DNA"/>
</dbReference>
<dbReference type="OrthoDB" id="5428925at2759"/>
<protein>
    <submittedName>
        <fullName evidence="2">Uncharacterized protein</fullName>
    </submittedName>
</protein>
<name>A0A9N9Z527_9HYPO</name>
<dbReference type="Proteomes" id="UP000775872">
    <property type="component" value="Unassembled WGS sequence"/>
</dbReference>
<feature type="region of interest" description="Disordered" evidence="1">
    <location>
        <begin position="67"/>
        <end position="176"/>
    </location>
</feature>
<evidence type="ECO:0000313" key="2">
    <source>
        <dbReference type="EMBL" id="CAH0049425.1"/>
    </source>
</evidence>
<keyword evidence="3" id="KW-1185">Reference proteome</keyword>
<feature type="region of interest" description="Disordered" evidence="1">
    <location>
        <begin position="661"/>
        <end position="681"/>
    </location>
</feature>
<reference evidence="2 3" key="2">
    <citation type="submission" date="2021-10" db="EMBL/GenBank/DDBJ databases">
        <authorList>
            <person name="Piombo E."/>
        </authorList>
    </citation>
    <scope>NUCLEOTIDE SEQUENCE [LARGE SCALE GENOMIC DNA]</scope>
</reference>
<evidence type="ECO:0000313" key="3">
    <source>
        <dbReference type="Proteomes" id="UP000775872"/>
    </source>
</evidence>
<feature type="region of interest" description="Disordered" evidence="1">
    <location>
        <begin position="578"/>
        <end position="648"/>
    </location>
</feature>
<reference evidence="3" key="1">
    <citation type="submission" date="2019-06" db="EMBL/GenBank/DDBJ databases">
        <authorList>
            <person name="Broberg M."/>
        </authorList>
    </citation>
    <scope>NUCLEOTIDE SEQUENCE [LARGE SCALE GENOMIC DNA]</scope>
</reference>
<dbReference type="AlphaFoldDB" id="A0A9N9Z527"/>
<evidence type="ECO:0000256" key="1">
    <source>
        <dbReference type="SAM" id="MobiDB-lite"/>
    </source>
</evidence>
<feature type="compositionally biased region" description="Basic and acidic residues" evidence="1">
    <location>
        <begin position="243"/>
        <end position="269"/>
    </location>
</feature>
<feature type="compositionally biased region" description="Polar residues" evidence="1">
    <location>
        <begin position="85"/>
        <end position="101"/>
    </location>
</feature>
<accession>A0A9N9Z527</accession>
<proteinExistence type="predicted"/>
<feature type="compositionally biased region" description="Polar residues" evidence="1">
    <location>
        <begin position="123"/>
        <end position="136"/>
    </location>
</feature>
<feature type="region of interest" description="Disordered" evidence="1">
    <location>
        <begin position="243"/>
        <end position="275"/>
    </location>
</feature>
<feature type="region of interest" description="Disordered" evidence="1">
    <location>
        <begin position="452"/>
        <end position="489"/>
    </location>
</feature>
<gene>
    <name evidence="2" type="ORF">CSOL1703_00001381</name>
</gene>